<dbReference type="PROSITE" id="PS51608">
    <property type="entry name" value="SAM_MT_UBIE"/>
    <property type="match status" value="1"/>
</dbReference>
<dbReference type="Gene3D" id="3.40.50.150">
    <property type="entry name" value="Vaccinia Virus protein VP39"/>
    <property type="match status" value="1"/>
</dbReference>
<evidence type="ECO:0000256" key="1">
    <source>
        <dbReference type="ARBA" id="ARBA00022428"/>
    </source>
</evidence>
<dbReference type="PANTHER" id="PTHR43591">
    <property type="entry name" value="METHYLTRANSFERASE"/>
    <property type="match status" value="1"/>
</dbReference>
<dbReference type="EMBL" id="LQRT01000001">
    <property type="protein sequence ID" value="KZS43008.1"/>
    <property type="molecule type" value="Genomic_DNA"/>
</dbReference>
<reference evidence="2 3" key="1">
    <citation type="submission" date="2016-01" db="EMBL/GenBank/DDBJ databases">
        <title>The draft genome sequence of Aquimarina sp. RZW4-3-2.</title>
        <authorList>
            <person name="Wang Y."/>
        </authorList>
    </citation>
    <scope>NUCLEOTIDE SEQUENCE [LARGE SCALE GENOMIC DNA]</scope>
    <source>
        <strain evidence="2 3">RZW4-3-2</strain>
    </source>
</reference>
<dbReference type="Proteomes" id="UP000076715">
    <property type="component" value="Unassembled WGS sequence"/>
</dbReference>
<dbReference type="OrthoDB" id="9795634at2"/>
<dbReference type="RefSeq" id="WP_066308439.1">
    <property type="nucleotide sequence ID" value="NZ_CANLSS010000002.1"/>
</dbReference>
<evidence type="ECO:0008006" key="4">
    <source>
        <dbReference type="Google" id="ProtNLM"/>
    </source>
</evidence>
<dbReference type="STRING" id="1642818.AWE51_16830"/>
<protein>
    <recommendedName>
        <fullName evidence="4">Methyltransferase domain-containing protein</fullName>
    </recommendedName>
</protein>
<dbReference type="GO" id="GO:0008168">
    <property type="term" value="F:methyltransferase activity"/>
    <property type="evidence" value="ECO:0007669"/>
    <property type="project" value="InterPro"/>
</dbReference>
<dbReference type="AlphaFoldDB" id="A0A163D5D2"/>
<evidence type="ECO:0000313" key="3">
    <source>
        <dbReference type="Proteomes" id="UP000076715"/>
    </source>
</evidence>
<keyword evidence="1" id="KW-0474">Menaquinone biosynthesis</keyword>
<dbReference type="GO" id="GO:0009234">
    <property type="term" value="P:menaquinone biosynthetic process"/>
    <property type="evidence" value="ECO:0007669"/>
    <property type="project" value="UniProtKB-KW"/>
</dbReference>
<dbReference type="Pfam" id="PF01209">
    <property type="entry name" value="Ubie_methyltran"/>
    <property type="match status" value="1"/>
</dbReference>
<accession>A0A163D5D2</accession>
<dbReference type="SUPFAM" id="SSF53335">
    <property type="entry name" value="S-adenosyl-L-methionine-dependent methyltransferases"/>
    <property type="match status" value="1"/>
</dbReference>
<gene>
    <name evidence="2" type="ORF">AWE51_16830</name>
</gene>
<sequence>MSNDIKFDFANNSIATAYDQVLVPLLFEPWTTRLITENKPWSGKYVLDLACGTGAVTKQLLNHVTCKGKVFALDLNEEMLAINKKKFEELGCEDVIEFIHASAEKIPIEDNTLDTVICQQGFQFFPDKHKAAREIYRILNKGGELVISTWLPVSECEIFGMLCETLEEIEEKELSQLMRIPFDYMQKDELKTVFTKAGFNTIKIEKQSMNLHLPEGVNQALAFVYGTPIGPKLKALPLEKQEKFKEIFTKKLNRFDKNNFGKMAAYILKTQK</sequence>
<evidence type="ECO:0000313" key="2">
    <source>
        <dbReference type="EMBL" id="KZS43008.1"/>
    </source>
</evidence>
<dbReference type="InterPro" id="IPR004033">
    <property type="entry name" value="UbiE/COQ5_MeTrFase"/>
</dbReference>
<proteinExistence type="predicted"/>
<dbReference type="InterPro" id="IPR029063">
    <property type="entry name" value="SAM-dependent_MTases_sf"/>
</dbReference>
<dbReference type="CDD" id="cd02440">
    <property type="entry name" value="AdoMet_MTases"/>
    <property type="match status" value="1"/>
</dbReference>
<organism evidence="2 3">
    <name type="scientific">Aquimarina aggregata</name>
    <dbReference type="NCBI Taxonomy" id="1642818"/>
    <lineage>
        <taxon>Bacteria</taxon>
        <taxon>Pseudomonadati</taxon>
        <taxon>Bacteroidota</taxon>
        <taxon>Flavobacteriia</taxon>
        <taxon>Flavobacteriales</taxon>
        <taxon>Flavobacteriaceae</taxon>
        <taxon>Aquimarina</taxon>
    </lineage>
</organism>
<comment type="caution">
    <text evidence="2">The sequence shown here is derived from an EMBL/GenBank/DDBJ whole genome shotgun (WGS) entry which is preliminary data.</text>
</comment>
<keyword evidence="3" id="KW-1185">Reference proteome</keyword>
<name>A0A163D5D2_9FLAO</name>